<dbReference type="Proteomes" id="UP001152320">
    <property type="component" value="Chromosome 22"/>
</dbReference>
<dbReference type="EMBL" id="JAIZAY010000022">
    <property type="protein sequence ID" value="KAJ8020306.1"/>
    <property type="molecule type" value="Genomic_DNA"/>
</dbReference>
<proteinExistence type="predicted"/>
<keyword evidence="2" id="KW-1185">Reference proteome</keyword>
<reference evidence="1" key="1">
    <citation type="submission" date="2021-10" db="EMBL/GenBank/DDBJ databases">
        <title>Tropical sea cucumber genome reveals ecological adaptation and Cuvierian tubules defense mechanism.</title>
        <authorList>
            <person name="Chen T."/>
        </authorList>
    </citation>
    <scope>NUCLEOTIDE SEQUENCE</scope>
    <source>
        <strain evidence="1">Nanhai2018</strain>
        <tissue evidence="1">Muscle</tissue>
    </source>
</reference>
<comment type="caution">
    <text evidence="1">The sequence shown here is derived from an EMBL/GenBank/DDBJ whole genome shotgun (WGS) entry which is preliminary data.</text>
</comment>
<protein>
    <submittedName>
        <fullName evidence="1">Uncharacterized protein</fullName>
    </submittedName>
</protein>
<organism evidence="1 2">
    <name type="scientific">Holothuria leucospilota</name>
    <name type="common">Black long sea cucumber</name>
    <name type="synonym">Mertensiothuria leucospilota</name>
    <dbReference type="NCBI Taxonomy" id="206669"/>
    <lineage>
        <taxon>Eukaryota</taxon>
        <taxon>Metazoa</taxon>
        <taxon>Echinodermata</taxon>
        <taxon>Eleutherozoa</taxon>
        <taxon>Echinozoa</taxon>
        <taxon>Holothuroidea</taxon>
        <taxon>Aspidochirotacea</taxon>
        <taxon>Aspidochirotida</taxon>
        <taxon>Holothuriidae</taxon>
        <taxon>Holothuria</taxon>
    </lineage>
</organism>
<evidence type="ECO:0000313" key="2">
    <source>
        <dbReference type="Proteomes" id="UP001152320"/>
    </source>
</evidence>
<gene>
    <name evidence="1" type="ORF">HOLleu_39866</name>
</gene>
<evidence type="ECO:0000313" key="1">
    <source>
        <dbReference type="EMBL" id="KAJ8020306.1"/>
    </source>
</evidence>
<dbReference type="AlphaFoldDB" id="A0A9Q0YF24"/>
<sequence>MWISAAKWDRDTNSCLIHHKITNAHIFPNQLEKMHNYLAEEMLDNALHLMKCYRAILPDWSYLDGTIKLLEQTSSIIKVFRSRLPITDIKDDRLELLRDVLKWFKVWRKEAALTEGVPRNEHKKSVLTVECCDYIEALLYAFPEVCR</sequence>
<dbReference type="OrthoDB" id="5987487at2759"/>
<accession>A0A9Q0YF24</accession>
<name>A0A9Q0YF24_HOLLE</name>